<reference evidence="2" key="1">
    <citation type="journal article" date="2019" name="Int. J. Syst. Evol. Microbiol.">
        <title>The Global Catalogue of Microorganisms (GCM) 10K type strain sequencing project: providing services to taxonomists for standard genome sequencing and annotation.</title>
        <authorList>
            <consortium name="The Broad Institute Genomics Platform"/>
            <consortium name="The Broad Institute Genome Sequencing Center for Infectious Disease"/>
            <person name="Wu L."/>
            <person name="Ma J."/>
        </authorList>
    </citation>
    <scope>NUCLEOTIDE SEQUENCE [LARGE SCALE GENOMIC DNA]</scope>
    <source>
        <strain evidence="2">CGMCC 1.15461</strain>
    </source>
</reference>
<evidence type="ECO:0008006" key="3">
    <source>
        <dbReference type="Google" id="ProtNLM"/>
    </source>
</evidence>
<sequence length="293" mass="32715">MPANFPEIWEAQVRKILTTQDIAPWLDGIPELDAEVYTLGAGTNTEKNIIHIPIETMRPEVLINNTTYPLEVQEHEDGSSTVTLDKYQTQPTSVSDDAVMGASYDKIESVTQGHRREIAIAKNKKAIHALAPAADSETTPVVNIVDGDVYGALVDLKKKFDDAEFPMEGRRVVLCSDHTTVLLKDRQRFANLLVDHNTGKLNQVIAGFEIYSYLGMPYYDTNGNKKPYKAIPVETDKQASIAFCVYNVAKKTGNTKQYFGKSEIDPINQTNLLAYRHYFIATPVEDKYIGAIL</sequence>
<name>A0ABQ1JZD1_9FLAO</name>
<gene>
    <name evidence="1" type="ORF">GCM10007424_23720</name>
</gene>
<dbReference type="EMBL" id="BMJE01000006">
    <property type="protein sequence ID" value="GGB82950.1"/>
    <property type="molecule type" value="Genomic_DNA"/>
</dbReference>
<accession>A0ABQ1JZD1</accession>
<evidence type="ECO:0000313" key="2">
    <source>
        <dbReference type="Proteomes" id="UP000615760"/>
    </source>
</evidence>
<dbReference type="RefSeq" id="WP_188621520.1">
    <property type="nucleotide sequence ID" value="NZ_BMJE01000006.1"/>
</dbReference>
<dbReference type="Proteomes" id="UP000615760">
    <property type="component" value="Unassembled WGS sequence"/>
</dbReference>
<keyword evidence="2" id="KW-1185">Reference proteome</keyword>
<dbReference type="Pfam" id="PF25209">
    <property type="entry name" value="Phage_capsid_4"/>
    <property type="match status" value="1"/>
</dbReference>
<evidence type="ECO:0000313" key="1">
    <source>
        <dbReference type="EMBL" id="GGB82950.1"/>
    </source>
</evidence>
<comment type="caution">
    <text evidence="1">The sequence shown here is derived from an EMBL/GenBank/DDBJ whole genome shotgun (WGS) entry which is preliminary data.</text>
</comment>
<organism evidence="1 2">
    <name type="scientific">Flavobacterium suaedae</name>
    <dbReference type="NCBI Taxonomy" id="1767027"/>
    <lineage>
        <taxon>Bacteria</taxon>
        <taxon>Pseudomonadati</taxon>
        <taxon>Bacteroidota</taxon>
        <taxon>Flavobacteriia</taxon>
        <taxon>Flavobacteriales</taxon>
        <taxon>Flavobacteriaceae</taxon>
        <taxon>Flavobacterium</taxon>
    </lineage>
</organism>
<proteinExistence type="predicted"/>
<protein>
    <recommendedName>
        <fullName evidence="3">Capsid protein</fullName>
    </recommendedName>
</protein>